<sequence length="204" mass="23381">KSGDEENKIMNTIKCSGTLNSCGKLLDLKVEELEESPSISSAESEEKISNNVFVPQSKIEDEVNERESSELIHKETLHSVQHEVDLKMKELQISEEFSSHQKLFDTSAEEFEPSPSKMKVEENMKKINIFTEIQSEDKVNQIIDRTRINNETISSCGKLLDLNVKEFDVSLSRESTELEENITNKVFIPKSKIEDKENENIERT</sequence>
<name>A0A1B6IM96_9HEMI</name>
<reference evidence="1" key="1">
    <citation type="submission" date="2015-11" db="EMBL/GenBank/DDBJ databases">
        <title>De novo transcriptome assembly of four potential Pierce s Disease insect vectors from Arizona vineyards.</title>
        <authorList>
            <person name="Tassone E.E."/>
        </authorList>
    </citation>
    <scope>NUCLEOTIDE SEQUENCE</scope>
</reference>
<protein>
    <submittedName>
        <fullName evidence="1">Uncharacterized protein</fullName>
    </submittedName>
</protein>
<feature type="non-terminal residue" evidence="1">
    <location>
        <position position="1"/>
    </location>
</feature>
<gene>
    <name evidence="1" type="ORF">g.30925</name>
</gene>
<proteinExistence type="predicted"/>
<feature type="non-terminal residue" evidence="1">
    <location>
        <position position="204"/>
    </location>
</feature>
<organism evidence="1">
    <name type="scientific">Homalodisca liturata</name>
    <dbReference type="NCBI Taxonomy" id="320908"/>
    <lineage>
        <taxon>Eukaryota</taxon>
        <taxon>Metazoa</taxon>
        <taxon>Ecdysozoa</taxon>
        <taxon>Arthropoda</taxon>
        <taxon>Hexapoda</taxon>
        <taxon>Insecta</taxon>
        <taxon>Pterygota</taxon>
        <taxon>Neoptera</taxon>
        <taxon>Paraneoptera</taxon>
        <taxon>Hemiptera</taxon>
        <taxon>Auchenorrhyncha</taxon>
        <taxon>Membracoidea</taxon>
        <taxon>Cicadellidae</taxon>
        <taxon>Cicadellinae</taxon>
        <taxon>Proconiini</taxon>
        <taxon>Homalodisca</taxon>
    </lineage>
</organism>
<dbReference type="EMBL" id="GECU01019648">
    <property type="protein sequence ID" value="JAS88058.1"/>
    <property type="molecule type" value="Transcribed_RNA"/>
</dbReference>
<accession>A0A1B6IM96</accession>
<dbReference type="AlphaFoldDB" id="A0A1B6IM96"/>
<evidence type="ECO:0000313" key="1">
    <source>
        <dbReference type="EMBL" id="JAS88058.1"/>
    </source>
</evidence>